<dbReference type="Pfam" id="PF17098">
    <property type="entry name" value="Wtap"/>
    <property type="match status" value="1"/>
</dbReference>
<keyword evidence="10" id="KW-1185">Reference proteome</keyword>
<dbReference type="Proteomes" id="UP001152797">
    <property type="component" value="Unassembled WGS sequence"/>
</dbReference>
<dbReference type="PANTHER" id="PTHR15217">
    <property type="entry name" value="WILMS' TUMOR 1-ASSOCIATING PROTEIN"/>
    <property type="match status" value="1"/>
</dbReference>
<gene>
    <name evidence="7" type="ORF">C1SCF055_LOCUS17887</name>
</gene>
<dbReference type="OrthoDB" id="3366661at2759"/>
<evidence type="ECO:0000313" key="8">
    <source>
        <dbReference type="EMBL" id="CAL1144314.1"/>
    </source>
</evidence>
<organism evidence="7">
    <name type="scientific">Cladocopium goreaui</name>
    <dbReference type="NCBI Taxonomy" id="2562237"/>
    <lineage>
        <taxon>Eukaryota</taxon>
        <taxon>Sar</taxon>
        <taxon>Alveolata</taxon>
        <taxon>Dinophyceae</taxon>
        <taxon>Suessiales</taxon>
        <taxon>Symbiodiniaceae</taxon>
        <taxon>Cladocopium</taxon>
    </lineage>
</organism>
<dbReference type="GO" id="GO:0016556">
    <property type="term" value="P:mRNA modification"/>
    <property type="evidence" value="ECO:0007669"/>
    <property type="project" value="InterPro"/>
</dbReference>
<dbReference type="GO" id="GO:0008380">
    <property type="term" value="P:RNA splicing"/>
    <property type="evidence" value="ECO:0007669"/>
    <property type="project" value="UniProtKB-KW"/>
</dbReference>
<dbReference type="PANTHER" id="PTHR15217:SF0">
    <property type="entry name" value="PRE-MRNA-SPLICING REGULATOR WTAP"/>
    <property type="match status" value="1"/>
</dbReference>
<name>A0A9P1CFZ8_9DINO</name>
<dbReference type="EMBL" id="CAMXCT020001534">
    <property type="protein sequence ID" value="CAL1144314.1"/>
    <property type="molecule type" value="Genomic_DNA"/>
</dbReference>
<reference evidence="7" key="1">
    <citation type="submission" date="2022-10" db="EMBL/GenBank/DDBJ databases">
        <authorList>
            <person name="Chen Y."/>
            <person name="Dougan E. K."/>
            <person name="Chan C."/>
            <person name="Rhodes N."/>
            <person name="Thang M."/>
        </authorList>
    </citation>
    <scope>NUCLEOTIDE SEQUENCE</scope>
</reference>
<evidence type="ECO:0000313" key="7">
    <source>
        <dbReference type="EMBL" id="CAI3990939.1"/>
    </source>
</evidence>
<feature type="compositionally biased region" description="Basic residues" evidence="6">
    <location>
        <begin position="262"/>
        <end position="279"/>
    </location>
</feature>
<keyword evidence="5" id="KW-0539">Nucleus</keyword>
<comment type="caution">
    <text evidence="7">The sequence shown here is derived from an EMBL/GenBank/DDBJ whole genome shotgun (WGS) entry which is preliminary data.</text>
</comment>
<evidence type="ECO:0000256" key="5">
    <source>
        <dbReference type="ARBA" id="ARBA00023242"/>
    </source>
</evidence>
<dbReference type="GO" id="GO:0000381">
    <property type="term" value="P:regulation of alternative mRNA splicing, via spliceosome"/>
    <property type="evidence" value="ECO:0007669"/>
    <property type="project" value="InterPro"/>
</dbReference>
<evidence type="ECO:0000313" key="10">
    <source>
        <dbReference type="Proteomes" id="UP001152797"/>
    </source>
</evidence>
<comment type="subcellular location">
    <subcellularLocation>
        <location evidence="1">Nucleus</location>
    </subcellularLocation>
</comment>
<dbReference type="GO" id="GO:0005634">
    <property type="term" value="C:nucleus"/>
    <property type="evidence" value="ECO:0007669"/>
    <property type="project" value="UniProtKB-SubCell"/>
</dbReference>
<evidence type="ECO:0000256" key="4">
    <source>
        <dbReference type="ARBA" id="ARBA00023187"/>
    </source>
</evidence>
<keyword evidence="3" id="KW-0507">mRNA processing</keyword>
<keyword evidence="4" id="KW-0508">mRNA splicing</keyword>
<evidence type="ECO:0000313" key="9">
    <source>
        <dbReference type="EMBL" id="CAL4778251.1"/>
    </source>
</evidence>
<dbReference type="GO" id="GO:0006397">
    <property type="term" value="P:mRNA processing"/>
    <property type="evidence" value="ECO:0007669"/>
    <property type="project" value="UniProtKB-KW"/>
</dbReference>
<comment type="similarity">
    <text evidence="2">Belongs to the fl(2)d family.</text>
</comment>
<accession>A0A9P1CFZ8</accession>
<dbReference type="EMBL" id="CAMXCT010001534">
    <property type="protein sequence ID" value="CAI3990939.1"/>
    <property type="molecule type" value="Genomic_DNA"/>
</dbReference>
<proteinExistence type="inferred from homology"/>
<evidence type="ECO:0000256" key="6">
    <source>
        <dbReference type="SAM" id="MobiDB-lite"/>
    </source>
</evidence>
<evidence type="ECO:0000256" key="2">
    <source>
        <dbReference type="ARBA" id="ARBA00010313"/>
    </source>
</evidence>
<dbReference type="InterPro" id="IPR033757">
    <property type="entry name" value="WTAP"/>
</dbReference>
<protein>
    <submittedName>
        <fullName evidence="9">Pre-mRNA-splicing regulator female-lethal(2)D</fullName>
    </submittedName>
</protein>
<feature type="compositionally biased region" description="Low complexity" evidence="6">
    <location>
        <begin position="204"/>
        <end position="213"/>
    </location>
</feature>
<feature type="region of interest" description="Disordered" evidence="6">
    <location>
        <begin position="190"/>
        <end position="279"/>
    </location>
</feature>
<evidence type="ECO:0000256" key="1">
    <source>
        <dbReference type="ARBA" id="ARBA00004123"/>
    </source>
</evidence>
<dbReference type="AlphaFoldDB" id="A0A9P1CFZ8"/>
<reference evidence="8" key="2">
    <citation type="submission" date="2024-04" db="EMBL/GenBank/DDBJ databases">
        <authorList>
            <person name="Chen Y."/>
            <person name="Shah S."/>
            <person name="Dougan E. K."/>
            <person name="Thang M."/>
            <person name="Chan C."/>
        </authorList>
    </citation>
    <scope>NUCLEOTIDE SEQUENCE [LARGE SCALE GENOMIC DNA]</scope>
</reference>
<dbReference type="EMBL" id="CAMXCT030001534">
    <property type="protein sequence ID" value="CAL4778251.1"/>
    <property type="molecule type" value="Genomic_DNA"/>
</dbReference>
<evidence type="ECO:0000256" key="3">
    <source>
        <dbReference type="ARBA" id="ARBA00022664"/>
    </source>
</evidence>
<sequence>MAVQDEDLTEKVMELQRREYAFLSRFAQREREMRKLGQECAEAFHAFDDSRKDSLKGALVDPAVNLEIGLMRQRLRIKDQEIAQVREELQNAQYQPNSMQGKKLLDKCNHLQEENAEIARQLSEEKLQVLRIQLCAERRKRLQLRQRIAQLDQYAEKVDEENDKMTKKFTDLGQSLKETRAEVERYKKEIEEMKSGKKRKDAAAKAAQETPEVPAEEVPPEQAKRRKKDKILKEAVQSPPPPAVPEPVAEAAETAEDEAERKRRKKEKKEKKKEKVKKG</sequence>